<dbReference type="PANTHER" id="PTHR42865:SF1">
    <property type="entry name" value="AEROBIC C4-DICARBOXYLATE TRANSPORT PROTEIN"/>
    <property type="match status" value="1"/>
</dbReference>
<feature type="transmembrane region" description="Helical" evidence="10">
    <location>
        <begin position="359"/>
        <end position="382"/>
    </location>
</feature>
<dbReference type="PRINTS" id="PR00173">
    <property type="entry name" value="EDTRNSPORT"/>
</dbReference>
<dbReference type="InterPro" id="IPR018107">
    <property type="entry name" value="Na-dicarboxylate_symporter_CS"/>
</dbReference>
<keyword evidence="4 10" id="KW-1003">Cell membrane</keyword>
<dbReference type="AlphaFoldDB" id="A0A370FQ81"/>
<organism evidence="11 12">
    <name type="scientific">Pseudacidovorax intermedius</name>
    <dbReference type="NCBI Taxonomy" id="433924"/>
    <lineage>
        <taxon>Bacteria</taxon>
        <taxon>Pseudomonadati</taxon>
        <taxon>Pseudomonadota</taxon>
        <taxon>Betaproteobacteria</taxon>
        <taxon>Burkholderiales</taxon>
        <taxon>Comamonadaceae</taxon>
        <taxon>Pseudacidovorax</taxon>
    </lineage>
</organism>
<keyword evidence="3 10" id="KW-0813">Transport</keyword>
<dbReference type="HAMAP" id="MF_01300">
    <property type="entry name" value="C4_dicarb_transport"/>
    <property type="match status" value="1"/>
</dbReference>
<comment type="function">
    <text evidence="10">Responsible for the transport of dicarboxylates such as succinate, fumarate, and malate across the membrane.</text>
</comment>
<keyword evidence="8 10" id="KW-0472">Membrane</keyword>
<dbReference type="GO" id="GO:0070778">
    <property type="term" value="P:L-aspartate transmembrane transport"/>
    <property type="evidence" value="ECO:0007669"/>
    <property type="project" value="TreeGrafter"/>
</dbReference>
<gene>
    <name evidence="10" type="primary">dctA</name>
    <name evidence="11" type="ORF">DFR41_101961</name>
</gene>
<dbReference type="InterPro" id="IPR023954">
    <property type="entry name" value="C4_dicarb_transport"/>
</dbReference>
<keyword evidence="12" id="KW-1185">Reference proteome</keyword>
<dbReference type="GO" id="GO:0015141">
    <property type="term" value="F:succinate transmembrane transporter activity"/>
    <property type="evidence" value="ECO:0007669"/>
    <property type="project" value="TreeGrafter"/>
</dbReference>
<sequence length="448" mass="47779">MQDPTPTRRQPLYRSLYFQVIVAIVIGVLLGHFYPALGTDMKPLGDGFIKLIKMIIAPIIFCTVVVGIAGMEDMKKVGKTGGYALLYFEIMSTVALIIGLIIVNVVKPGAGMNVDPASLDTKAIAAYTAPGKMQSTTEFLLAIIPNTVVDAFAKGEMLQVLLVAVLFGFALHRFGGRGTLVFDMIEKSSHVLFVIVGYIMKVAPIGAFGAMAFTIGKYGVGSLKQLAFLMGTFYATCFVFVFLVLGIVARMHGFSIWKLVKYIKEELLIVLGTSSSEAALPRIMAKLENLGVRKSTVGLVVPTGYSFNLDGTSIYLTMAAVFIAQATNTQLDITHQITLLLVLLLTSKGAAGVTGSGFIVLAATLSAVGHVPVAGLALILGIDRFMSEARALTNLVGNTVASVVVGKWTGDLDESRMHEVLNNESTLEADAPEQVLDATTARFPTKAA</sequence>
<accession>A0A370FQ81</accession>
<evidence type="ECO:0000256" key="4">
    <source>
        <dbReference type="ARBA" id="ARBA00022475"/>
    </source>
</evidence>
<feature type="transmembrane region" description="Helical" evidence="10">
    <location>
        <begin position="336"/>
        <end position="353"/>
    </location>
</feature>
<evidence type="ECO:0000256" key="3">
    <source>
        <dbReference type="ARBA" id="ARBA00022448"/>
    </source>
</evidence>
<comment type="subcellular location">
    <subcellularLocation>
        <location evidence="1 10">Cell membrane</location>
        <topology evidence="1 10">Multi-pass membrane protein</topology>
    </subcellularLocation>
</comment>
<evidence type="ECO:0000256" key="8">
    <source>
        <dbReference type="ARBA" id="ARBA00023136"/>
    </source>
</evidence>
<evidence type="ECO:0000256" key="5">
    <source>
        <dbReference type="ARBA" id="ARBA00022692"/>
    </source>
</evidence>
<dbReference type="Gene3D" id="1.10.3860.10">
    <property type="entry name" value="Sodium:dicarboxylate symporter"/>
    <property type="match status" value="1"/>
</dbReference>
<keyword evidence="6 10" id="KW-0769">Symport</keyword>
<feature type="transmembrane region" description="Helical" evidence="10">
    <location>
        <begin position="227"/>
        <end position="247"/>
    </location>
</feature>
<dbReference type="Proteomes" id="UP000255265">
    <property type="component" value="Unassembled WGS sequence"/>
</dbReference>
<feature type="transmembrane region" description="Helical" evidence="10">
    <location>
        <begin position="54"/>
        <end position="71"/>
    </location>
</feature>
<dbReference type="FunFam" id="1.10.3860.10:FF:000001">
    <property type="entry name" value="C4-dicarboxylate transport protein"/>
    <property type="match status" value="1"/>
</dbReference>
<dbReference type="PANTHER" id="PTHR42865">
    <property type="entry name" value="PROTON/GLUTAMATE-ASPARTATE SYMPORTER"/>
    <property type="match status" value="1"/>
</dbReference>
<dbReference type="NCBIfam" id="NF002461">
    <property type="entry name" value="PRK01663.1"/>
    <property type="match status" value="1"/>
</dbReference>
<dbReference type="InterPro" id="IPR001991">
    <property type="entry name" value="Na-dicarboxylate_symporter"/>
</dbReference>
<dbReference type="GO" id="GO:0015138">
    <property type="term" value="F:fumarate transmembrane transporter activity"/>
    <property type="evidence" value="ECO:0007669"/>
    <property type="project" value="TreeGrafter"/>
</dbReference>
<evidence type="ECO:0000256" key="9">
    <source>
        <dbReference type="ARBA" id="ARBA00053346"/>
    </source>
</evidence>
<comment type="similarity">
    <text evidence="2 10">Belongs to the dicarboxylate/amino acid:cation symporter (DAACS) (TC 2.A.23) family.</text>
</comment>
<dbReference type="RefSeq" id="WP_114801872.1">
    <property type="nucleotide sequence ID" value="NZ_QQAV01000001.1"/>
</dbReference>
<dbReference type="PROSITE" id="PS00714">
    <property type="entry name" value="NA_DICARBOXYL_SYMP_2"/>
    <property type="match status" value="1"/>
</dbReference>
<dbReference type="OrthoDB" id="9766690at2"/>
<evidence type="ECO:0000256" key="7">
    <source>
        <dbReference type="ARBA" id="ARBA00022989"/>
    </source>
</evidence>
<evidence type="ECO:0000313" key="12">
    <source>
        <dbReference type="Proteomes" id="UP000255265"/>
    </source>
</evidence>
<protein>
    <recommendedName>
        <fullName evidence="10">C4-dicarboxylate transport protein</fullName>
    </recommendedName>
</protein>
<dbReference type="EMBL" id="QQAV01000001">
    <property type="protein sequence ID" value="RDI29205.1"/>
    <property type="molecule type" value="Genomic_DNA"/>
</dbReference>
<feature type="transmembrane region" description="Helical" evidence="10">
    <location>
        <begin position="83"/>
        <end position="106"/>
    </location>
</feature>
<proteinExistence type="inferred from homology"/>
<evidence type="ECO:0000256" key="2">
    <source>
        <dbReference type="ARBA" id="ARBA00006148"/>
    </source>
</evidence>
<feature type="transmembrane region" description="Helical" evidence="10">
    <location>
        <begin position="191"/>
        <end position="215"/>
    </location>
</feature>
<keyword evidence="5 10" id="KW-0812">Transmembrane</keyword>
<dbReference type="NCBIfam" id="NF009587">
    <property type="entry name" value="PRK13027.1"/>
    <property type="match status" value="1"/>
</dbReference>
<evidence type="ECO:0000313" key="11">
    <source>
        <dbReference type="EMBL" id="RDI29205.1"/>
    </source>
</evidence>
<feature type="transmembrane region" description="Helical" evidence="10">
    <location>
        <begin position="151"/>
        <end position="171"/>
    </location>
</feature>
<evidence type="ECO:0000256" key="10">
    <source>
        <dbReference type="HAMAP-Rule" id="MF_01300"/>
    </source>
</evidence>
<feature type="transmembrane region" description="Helical" evidence="10">
    <location>
        <begin position="12"/>
        <end position="34"/>
    </location>
</feature>
<evidence type="ECO:0000256" key="6">
    <source>
        <dbReference type="ARBA" id="ARBA00022847"/>
    </source>
</evidence>
<evidence type="ECO:0000256" key="1">
    <source>
        <dbReference type="ARBA" id="ARBA00004651"/>
    </source>
</evidence>
<name>A0A370FQ81_9BURK</name>
<dbReference type="InterPro" id="IPR036458">
    <property type="entry name" value="Na:dicarbo_symporter_sf"/>
</dbReference>
<keyword evidence="7 10" id="KW-1133">Transmembrane helix</keyword>
<comment type="caution">
    <text evidence="11">The sequence shown here is derived from an EMBL/GenBank/DDBJ whole genome shotgun (WGS) entry which is preliminary data.</text>
</comment>
<comment type="function">
    <text evidence="9">Responsible for the transport of dicarboxylates such as succinate, fumarate, and malate from the periplasm across the membrane.</text>
</comment>
<dbReference type="SUPFAM" id="SSF118215">
    <property type="entry name" value="Proton glutamate symport protein"/>
    <property type="match status" value="1"/>
</dbReference>
<dbReference type="PROSITE" id="PS00713">
    <property type="entry name" value="NA_DICARBOXYL_SYMP_1"/>
    <property type="match status" value="1"/>
</dbReference>
<reference evidence="11 12" key="1">
    <citation type="submission" date="2018-07" db="EMBL/GenBank/DDBJ databases">
        <title>Genomic Encyclopedia of Type Strains, Phase IV (KMG-IV): sequencing the most valuable type-strain genomes for metagenomic binning, comparative biology and taxonomic classification.</title>
        <authorList>
            <person name="Goeker M."/>
        </authorList>
    </citation>
    <scope>NUCLEOTIDE SEQUENCE [LARGE SCALE GENOMIC DNA]</scope>
    <source>
        <strain evidence="11 12">DSM 21352</strain>
    </source>
</reference>
<dbReference type="GO" id="GO:0015366">
    <property type="term" value="F:malate:proton symporter activity"/>
    <property type="evidence" value="ECO:0007669"/>
    <property type="project" value="TreeGrafter"/>
</dbReference>
<dbReference type="STRING" id="433924.NS331_13585"/>
<dbReference type="Pfam" id="PF00375">
    <property type="entry name" value="SDF"/>
    <property type="match status" value="1"/>
</dbReference>
<dbReference type="GO" id="GO:0005886">
    <property type="term" value="C:plasma membrane"/>
    <property type="evidence" value="ECO:0007669"/>
    <property type="project" value="UniProtKB-SubCell"/>
</dbReference>